<dbReference type="AlphaFoldDB" id="A0A9N9PND7"/>
<reference evidence="7" key="1">
    <citation type="submission" date="2021-07" db="EMBL/GenBank/DDBJ databases">
        <authorList>
            <person name="Durling M."/>
        </authorList>
    </citation>
    <scope>NUCLEOTIDE SEQUENCE</scope>
</reference>
<feature type="compositionally biased region" description="Low complexity" evidence="5">
    <location>
        <begin position="34"/>
        <end position="61"/>
    </location>
</feature>
<protein>
    <recommendedName>
        <fullName evidence="9">Mid2 domain-containing protein</fullName>
    </recommendedName>
</protein>
<dbReference type="EMBL" id="CAJVRL010000050">
    <property type="protein sequence ID" value="CAG8953376.1"/>
    <property type="molecule type" value="Genomic_DNA"/>
</dbReference>
<organism evidence="7 8">
    <name type="scientific">Hymenoscyphus fraxineus</name>
    <dbReference type="NCBI Taxonomy" id="746836"/>
    <lineage>
        <taxon>Eukaryota</taxon>
        <taxon>Fungi</taxon>
        <taxon>Dikarya</taxon>
        <taxon>Ascomycota</taxon>
        <taxon>Pezizomycotina</taxon>
        <taxon>Leotiomycetes</taxon>
        <taxon>Helotiales</taxon>
        <taxon>Helotiaceae</taxon>
        <taxon>Hymenoscyphus</taxon>
    </lineage>
</organism>
<evidence type="ECO:0000256" key="5">
    <source>
        <dbReference type="SAM" id="MobiDB-lite"/>
    </source>
</evidence>
<keyword evidence="3 6" id="KW-1133">Transmembrane helix</keyword>
<dbReference type="PANTHER" id="PTHR15549:SF30">
    <property type="entry name" value="MID2 DOMAIN-CONTAINING PROTEIN"/>
    <property type="match status" value="1"/>
</dbReference>
<proteinExistence type="predicted"/>
<feature type="transmembrane region" description="Helical" evidence="6">
    <location>
        <begin position="87"/>
        <end position="109"/>
    </location>
</feature>
<comment type="caution">
    <text evidence="7">The sequence shown here is derived from an EMBL/GenBank/DDBJ whole genome shotgun (WGS) entry which is preliminary data.</text>
</comment>
<feature type="compositionally biased region" description="Polar residues" evidence="5">
    <location>
        <begin position="62"/>
        <end position="73"/>
    </location>
</feature>
<keyword evidence="2 6" id="KW-0812">Transmembrane</keyword>
<feature type="region of interest" description="Disordered" evidence="5">
    <location>
        <begin position="34"/>
        <end position="74"/>
    </location>
</feature>
<gene>
    <name evidence="7" type="ORF">HYFRA_00010121</name>
</gene>
<dbReference type="Proteomes" id="UP000696280">
    <property type="component" value="Unassembled WGS sequence"/>
</dbReference>
<evidence type="ECO:0000256" key="6">
    <source>
        <dbReference type="SAM" id="Phobius"/>
    </source>
</evidence>
<evidence type="ECO:0000313" key="8">
    <source>
        <dbReference type="Proteomes" id="UP000696280"/>
    </source>
</evidence>
<dbReference type="PANTHER" id="PTHR15549">
    <property type="entry name" value="PAIRED IMMUNOGLOBULIN-LIKE TYPE 2 RECEPTOR"/>
    <property type="match status" value="1"/>
</dbReference>
<keyword evidence="8" id="KW-1185">Reference proteome</keyword>
<feature type="region of interest" description="Disordered" evidence="5">
    <location>
        <begin position="168"/>
        <end position="187"/>
    </location>
</feature>
<sequence>MVRCNIEPPSDSSSTTIASSTSSTVISSASSSLINSAPTTFSSSSSSPSSSASTTVTPSNSGSLPNTTPSSPSERLVLARSITTRTIVGIVIGVAVFLTALVAAGIWLYKRGKARGNEEGVGRQKVVHNQPAPGEAEVFHPAVVEQQKYEFHQALPVSHELPGQPVPHVTGHELPVPEHYGYRHGNS</sequence>
<evidence type="ECO:0000256" key="3">
    <source>
        <dbReference type="ARBA" id="ARBA00022989"/>
    </source>
</evidence>
<accession>A0A9N9PND7</accession>
<dbReference type="InterPro" id="IPR051694">
    <property type="entry name" value="Immunoregulatory_rcpt-like"/>
</dbReference>
<evidence type="ECO:0000313" key="7">
    <source>
        <dbReference type="EMBL" id="CAG8953376.1"/>
    </source>
</evidence>
<comment type="subcellular location">
    <subcellularLocation>
        <location evidence="1">Membrane</location>
        <topology evidence="1">Single-pass membrane protein</topology>
    </subcellularLocation>
</comment>
<keyword evidence="4 6" id="KW-0472">Membrane</keyword>
<dbReference type="GO" id="GO:0071944">
    <property type="term" value="C:cell periphery"/>
    <property type="evidence" value="ECO:0007669"/>
    <property type="project" value="UniProtKB-ARBA"/>
</dbReference>
<name>A0A9N9PND7_9HELO</name>
<evidence type="ECO:0000256" key="4">
    <source>
        <dbReference type="ARBA" id="ARBA00023136"/>
    </source>
</evidence>
<evidence type="ECO:0000256" key="2">
    <source>
        <dbReference type="ARBA" id="ARBA00022692"/>
    </source>
</evidence>
<dbReference type="GO" id="GO:0016020">
    <property type="term" value="C:membrane"/>
    <property type="evidence" value="ECO:0007669"/>
    <property type="project" value="UniProtKB-SubCell"/>
</dbReference>
<evidence type="ECO:0008006" key="9">
    <source>
        <dbReference type="Google" id="ProtNLM"/>
    </source>
</evidence>
<evidence type="ECO:0000256" key="1">
    <source>
        <dbReference type="ARBA" id="ARBA00004167"/>
    </source>
</evidence>